<dbReference type="Pfam" id="PF11142">
    <property type="entry name" value="DUF2917"/>
    <property type="match status" value="1"/>
</dbReference>
<accession>A0A5K7Z4E7</accession>
<gene>
    <name evidence="1" type="ORF">DSCW_42790</name>
</gene>
<dbReference type="OrthoDB" id="200037at2"/>
<organism evidence="1 2">
    <name type="scientific">Desulfosarcina widdelii</name>
    <dbReference type="NCBI Taxonomy" id="947919"/>
    <lineage>
        <taxon>Bacteria</taxon>
        <taxon>Pseudomonadati</taxon>
        <taxon>Thermodesulfobacteriota</taxon>
        <taxon>Desulfobacteria</taxon>
        <taxon>Desulfobacterales</taxon>
        <taxon>Desulfosarcinaceae</taxon>
        <taxon>Desulfosarcina</taxon>
    </lineage>
</organism>
<dbReference type="InterPro" id="IPR021317">
    <property type="entry name" value="DUF2917"/>
</dbReference>
<protein>
    <recommendedName>
        <fullName evidence="3">DUF2917 domain-containing protein</fullName>
    </recommendedName>
</protein>
<evidence type="ECO:0008006" key="3">
    <source>
        <dbReference type="Google" id="ProtNLM"/>
    </source>
</evidence>
<dbReference type="SUPFAM" id="SSF51182">
    <property type="entry name" value="RmlC-like cupins"/>
    <property type="match status" value="1"/>
</dbReference>
<sequence>MDTRHQVVENDKPFCNQFVFSNLNKPEKVVHLSAGQGWGVKGKRGRQTLYCLEGTVWVTQQGDMRDYLLKEGDVFVVSRPGLVMARAMTPASLGYAENFMTDTWN</sequence>
<dbReference type="EMBL" id="AP021875">
    <property type="protein sequence ID" value="BBO76862.1"/>
    <property type="molecule type" value="Genomic_DNA"/>
</dbReference>
<evidence type="ECO:0000313" key="2">
    <source>
        <dbReference type="Proteomes" id="UP000427769"/>
    </source>
</evidence>
<dbReference type="KEGG" id="dwd:DSCW_42790"/>
<keyword evidence="2" id="KW-1185">Reference proteome</keyword>
<reference evidence="1 2" key="1">
    <citation type="submission" date="2019-11" db="EMBL/GenBank/DDBJ databases">
        <title>Comparative genomics of hydrocarbon-degrading Desulfosarcina strains.</title>
        <authorList>
            <person name="Watanabe M."/>
            <person name="Kojima H."/>
            <person name="Fukui M."/>
        </authorList>
    </citation>
    <scope>NUCLEOTIDE SEQUENCE [LARGE SCALE GENOMIC DNA]</scope>
    <source>
        <strain evidence="1 2">PP31</strain>
    </source>
</reference>
<dbReference type="Proteomes" id="UP000427769">
    <property type="component" value="Chromosome"/>
</dbReference>
<dbReference type="AlphaFoldDB" id="A0A5K7Z4E7"/>
<dbReference type="InterPro" id="IPR011051">
    <property type="entry name" value="RmlC_Cupin_sf"/>
</dbReference>
<proteinExistence type="predicted"/>
<dbReference type="RefSeq" id="WP_155305666.1">
    <property type="nucleotide sequence ID" value="NZ_AP021875.1"/>
</dbReference>
<evidence type="ECO:0000313" key="1">
    <source>
        <dbReference type="EMBL" id="BBO76862.1"/>
    </source>
</evidence>
<name>A0A5K7Z4E7_9BACT</name>